<organism evidence="1 2">
    <name type="scientific">Methylobacterium phyllostachyos</name>
    <dbReference type="NCBI Taxonomy" id="582672"/>
    <lineage>
        <taxon>Bacteria</taxon>
        <taxon>Pseudomonadati</taxon>
        <taxon>Pseudomonadota</taxon>
        <taxon>Alphaproteobacteria</taxon>
        <taxon>Hyphomicrobiales</taxon>
        <taxon>Methylobacteriaceae</taxon>
        <taxon>Methylobacterium</taxon>
    </lineage>
</organism>
<evidence type="ECO:0000313" key="1">
    <source>
        <dbReference type="EMBL" id="SDN22058.1"/>
    </source>
</evidence>
<evidence type="ECO:0008006" key="3">
    <source>
        <dbReference type="Google" id="ProtNLM"/>
    </source>
</evidence>
<dbReference type="EMBL" id="FNHS01000006">
    <property type="protein sequence ID" value="SDN22058.1"/>
    <property type="molecule type" value="Genomic_DNA"/>
</dbReference>
<sequence>MDQADREVHCQSVPPPDLCRTEVARSGRIVERIAPPMRQLSCPAAIACGLVALASVLPAAALAAEKAAVFPVELFEPGASYGARARPADTKKLTLVTDELRKALHDQAGLEIVDTAPKADIVAKEGPLYKCNGCAADIGKSLGADLVVTGYVEKGSGQIFNLNVTVAEADTGKVVRGGQVTIRADTDDTWAHAMRWVVKNRLLAEPLPGKS</sequence>
<evidence type="ECO:0000313" key="2">
    <source>
        <dbReference type="Proteomes" id="UP000198704"/>
    </source>
</evidence>
<dbReference type="AlphaFoldDB" id="A0A1G9ZL44"/>
<dbReference type="STRING" id="582672.SAMN05216360_106322"/>
<proteinExistence type="predicted"/>
<dbReference type="Proteomes" id="UP000198704">
    <property type="component" value="Unassembled WGS sequence"/>
</dbReference>
<dbReference type="InterPro" id="IPR021698">
    <property type="entry name" value="DUF3280"/>
</dbReference>
<gene>
    <name evidence="1" type="ORF">SAMN05216360_106322</name>
</gene>
<protein>
    <recommendedName>
        <fullName evidence="3">DUF2380 domain-containing protein</fullName>
    </recommendedName>
</protein>
<reference evidence="2" key="1">
    <citation type="submission" date="2016-10" db="EMBL/GenBank/DDBJ databases">
        <authorList>
            <person name="Varghese N."/>
            <person name="Submissions S."/>
        </authorList>
    </citation>
    <scope>NUCLEOTIDE SEQUENCE [LARGE SCALE GENOMIC DNA]</scope>
    <source>
        <strain evidence="2">BL47</strain>
    </source>
</reference>
<dbReference type="Pfam" id="PF11684">
    <property type="entry name" value="DUF3280"/>
    <property type="match status" value="1"/>
</dbReference>
<accession>A0A1G9ZL44</accession>
<dbReference type="Gene3D" id="3.40.50.10610">
    <property type="entry name" value="ABC-type transport auxiliary lipoprotein component"/>
    <property type="match status" value="1"/>
</dbReference>
<keyword evidence="2" id="KW-1185">Reference proteome</keyword>
<name>A0A1G9ZL44_9HYPH</name>